<comment type="caution">
    <text evidence="4">The sequence shown here is derived from an EMBL/GenBank/DDBJ whole genome shotgun (WGS) entry which is preliminary data.</text>
</comment>
<sequence length="129" mass="14651">MEMQLIFFVEVEELDDEKTARKVFSILNLFEGSEYAPKPSDFRLVLDYLGIGSWSECNQKVKFLDGECTLLSDKNNEVGSIAGHTYDRSSILKWFAAGNHTCPKTFESLVCIDLVSNIALKKLIKQYCL</sequence>
<reference evidence="4 5" key="1">
    <citation type="submission" date="2024-01" db="EMBL/GenBank/DDBJ databases">
        <title>The complete chloroplast genome sequence of Lithospermum erythrorhizon: insights into the phylogenetic relationship among Boraginaceae species and the maternal lineages of purple gromwells.</title>
        <authorList>
            <person name="Okada T."/>
            <person name="Watanabe K."/>
        </authorList>
    </citation>
    <scope>NUCLEOTIDE SEQUENCE [LARGE SCALE GENOMIC DNA]</scope>
</reference>
<dbReference type="GO" id="GO:0016567">
    <property type="term" value="P:protein ubiquitination"/>
    <property type="evidence" value="ECO:0007669"/>
    <property type="project" value="InterPro"/>
</dbReference>
<evidence type="ECO:0000313" key="4">
    <source>
        <dbReference type="EMBL" id="GAA0138573.1"/>
    </source>
</evidence>
<gene>
    <name evidence="4" type="ORF">LIER_44039</name>
</gene>
<protein>
    <recommendedName>
        <fullName evidence="3">U-box domain-containing protein</fullName>
    </recommendedName>
</protein>
<dbReference type="PANTHER" id="PTHR23315">
    <property type="entry name" value="U BOX DOMAIN-CONTAINING"/>
    <property type="match status" value="1"/>
</dbReference>
<evidence type="ECO:0000256" key="1">
    <source>
        <dbReference type="ARBA" id="ARBA00004906"/>
    </source>
</evidence>
<dbReference type="AlphaFoldDB" id="A0AAV3NLC6"/>
<feature type="domain" description="U-box" evidence="3">
    <location>
        <begin position="83"/>
        <end position="129"/>
    </location>
</feature>
<dbReference type="SUPFAM" id="SSF57850">
    <property type="entry name" value="RING/U-box"/>
    <property type="match status" value="1"/>
</dbReference>
<organism evidence="4 5">
    <name type="scientific">Lithospermum erythrorhizon</name>
    <name type="common">Purple gromwell</name>
    <name type="synonym">Lithospermum officinale var. erythrorhizon</name>
    <dbReference type="NCBI Taxonomy" id="34254"/>
    <lineage>
        <taxon>Eukaryota</taxon>
        <taxon>Viridiplantae</taxon>
        <taxon>Streptophyta</taxon>
        <taxon>Embryophyta</taxon>
        <taxon>Tracheophyta</taxon>
        <taxon>Spermatophyta</taxon>
        <taxon>Magnoliopsida</taxon>
        <taxon>eudicotyledons</taxon>
        <taxon>Gunneridae</taxon>
        <taxon>Pentapetalae</taxon>
        <taxon>asterids</taxon>
        <taxon>lamiids</taxon>
        <taxon>Boraginales</taxon>
        <taxon>Boraginaceae</taxon>
        <taxon>Boraginoideae</taxon>
        <taxon>Lithospermeae</taxon>
        <taxon>Lithospermum</taxon>
    </lineage>
</organism>
<name>A0AAV3NLC6_LITER</name>
<proteinExistence type="predicted"/>
<dbReference type="Proteomes" id="UP001454036">
    <property type="component" value="Unassembled WGS sequence"/>
</dbReference>
<dbReference type="PANTHER" id="PTHR23315:SF307">
    <property type="entry name" value="U-BOX DOMAIN-CONTAINING PROTEIN 19"/>
    <property type="match status" value="1"/>
</dbReference>
<keyword evidence="2" id="KW-0808">Transferase</keyword>
<evidence type="ECO:0000256" key="2">
    <source>
        <dbReference type="ARBA" id="ARBA00022679"/>
    </source>
</evidence>
<dbReference type="Pfam" id="PF04564">
    <property type="entry name" value="U-box"/>
    <property type="match status" value="1"/>
</dbReference>
<dbReference type="PROSITE" id="PS51698">
    <property type="entry name" value="U_BOX"/>
    <property type="match status" value="1"/>
</dbReference>
<dbReference type="GO" id="GO:0004842">
    <property type="term" value="F:ubiquitin-protein transferase activity"/>
    <property type="evidence" value="ECO:0007669"/>
    <property type="project" value="InterPro"/>
</dbReference>
<evidence type="ECO:0000259" key="3">
    <source>
        <dbReference type="PROSITE" id="PS51698"/>
    </source>
</evidence>
<comment type="pathway">
    <text evidence="1">Protein modification; protein ubiquitination.</text>
</comment>
<keyword evidence="5" id="KW-1185">Reference proteome</keyword>
<dbReference type="InterPro" id="IPR013083">
    <property type="entry name" value="Znf_RING/FYVE/PHD"/>
</dbReference>
<dbReference type="SMART" id="SM00504">
    <property type="entry name" value="Ubox"/>
    <property type="match status" value="1"/>
</dbReference>
<accession>A0AAV3NLC6</accession>
<evidence type="ECO:0000313" key="5">
    <source>
        <dbReference type="Proteomes" id="UP001454036"/>
    </source>
</evidence>
<dbReference type="InterPro" id="IPR003613">
    <property type="entry name" value="Ubox_domain"/>
</dbReference>
<dbReference type="EMBL" id="BAABME010044789">
    <property type="protein sequence ID" value="GAA0138573.1"/>
    <property type="molecule type" value="Genomic_DNA"/>
</dbReference>
<dbReference type="Gene3D" id="3.30.40.10">
    <property type="entry name" value="Zinc/RING finger domain, C3HC4 (zinc finger)"/>
    <property type="match status" value="1"/>
</dbReference>